<organism evidence="2 3">
    <name type="scientific">Candidatus Falkowbacteria bacterium RBG_13_39_14</name>
    <dbReference type="NCBI Taxonomy" id="1797985"/>
    <lineage>
        <taxon>Bacteria</taxon>
        <taxon>Candidatus Falkowiibacteriota</taxon>
    </lineage>
</organism>
<evidence type="ECO:0000313" key="2">
    <source>
        <dbReference type="EMBL" id="OGF20379.1"/>
    </source>
</evidence>
<dbReference type="InterPro" id="IPR036388">
    <property type="entry name" value="WH-like_DNA-bd_sf"/>
</dbReference>
<dbReference type="AlphaFoldDB" id="A0A1F5S127"/>
<dbReference type="Gene3D" id="1.10.10.10">
    <property type="entry name" value="Winged helix-like DNA-binding domain superfamily/Winged helix DNA-binding domain"/>
    <property type="match status" value="1"/>
</dbReference>
<dbReference type="PANTHER" id="PTHR34293">
    <property type="entry name" value="HTH-TYPE TRANSCRIPTIONAL REGULATOR TRMBL2"/>
    <property type="match status" value="1"/>
</dbReference>
<sequence>MTYKDLIKLGLNEKEARVYLASLELGETNIERISKKSGVKRTTVYDIIDSLKEKGLMSSVAKKKKKFFYAEDPRLMEESFEEKKQALKKILPDLLSLANFIDRKPRIRFFEGVGGVEEIYKEMLSYPNQEILAWMCDSPMLELSGEFWDFFANFYIPQRKKRRINLRSINSDEKGIEEYQKRGAQELRQTKLVDHNEFPIKSSINLFGGRNISIVSFREKIGLIIESEKIYITLKSIFEMNWKALE</sequence>
<protein>
    <recommendedName>
        <fullName evidence="1">Transcription regulator TrmB N-terminal domain-containing protein</fullName>
    </recommendedName>
</protein>
<dbReference type="PANTHER" id="PTHR34293:SF1">
    <property type="entry name" value="HTH-TYPE TRANSCRIPTIONAL REGULATOR TRMBL2"/>
    <property type="match status" value="1"/>
</dbReference>
<proteinExistence type="predicted"/>
<accession>A0A1F5S127</accession>
<dbReference type="InterPro" id="IPR002831">
    <property type="entry name" value="Tscrpt_reg_TrmB_N"/>
</dbReference>
<reference evidence="2 3" key="1">
    <citation type="journal article" date="2016" name="Nat. Commun.">
        <title>Thousands of microbial genomes shed light on interconnected biogeochemical processes in an aquifer system.</title>
        <authorList>
            <person name="Anantharaman K."/>
            <person name="Brown C.T."/>
            <person name="Hug L.A."/>
            <person name="Sharon I."/>
            <person name="Castelle C.J."/>
            <person name="Probst A.J."/>
            <person name="Thomas B.C."/>
            <person name="Singh A."/>
            <person name="Wilkins M.J."/>
            <person name="Karaoz U."/>
            <person name="Brodie E.L."/>
            <person name="Williams K.H."/>
            <person name="Hubbard S.S."/>
            <person name="Banfield J.F."/>
        </authorList>
    </citation>
    <scope>NUCLEOTIDE SEQUENCE [LARGE SCALE GENOMIC DNA]</scope>
</reference>
<dbReference type="Pfam" id="PF01978">
    <property type="entry name" value="TrmB"/>
    <property type="match status" value="1"/>
</dbReference>
<dbReference type="Proteomes" id="UP000178323">
    <property type="component" value="Unassembled WGS sequence"/>
</dbReference>
<comment type="caution">
    <text evidence="2">The sequence shown here is derived from an EMBL/GenBank/DDBJ whole genome shotgun (WGS) entry which is preliminary data.</text>
</comment>
<dbReference type="STRING" id="1797985.A2Y83_03450"/>
<feature type="domain" description="Transcription regulator TrmB N-terminal" evidence="1">
    <location>
        <begin position="8"/>
        <end position="71"/>
    </location>
</feature>
<evidence type="ECO:0000313" key="3">
    <source>
        <dbReference type="Proteomes" id="UP000178323"/>
    </source>
</evidence>
<dbReference type="SUPFAM" id="SSF46785">
    <property type="entry name" value="Winged helix' DNA-binding domain"/>
    <property type="match status" value="1"/>
</dbReference>
<name>A0A1F5S127_9BACT</name>
<dbReference type="InterPro" id="IPR051797">
    <property type="entry name" value="TrmB-like"/>
</dbReference>
<gene>
    <name evidence="2" type="ORF">A2Y83_03450</name>
</gene>
<dbReference type="InterPro" id="IPR036390">
    <property type="entry name" value="WH_DNA-bd_sf"/>
</dbReference>
<dbReference type="EMBL" id="MFFS01000091">
    <property type="protein sequence ID" value="OGF20379.1"/>
    <property type="molecule type" value="Genomic_DNA"/>
</dbReference>
<evidence type="ECO:0000259" key="1">
    <source>
        <dbReference type="Pfam" id="PF01978"/>
    </source>
</evidence>